<name>A0AAD6XR78_9AGAR</name>
<keyword evidence="2" id="KW-1185">Reference proteome</keyword>
<evidence type="ECO:0000313" key="2">
    <source>
        <dbReference type="Proteomes" id="UP001222325"/>
    </source>
</evidence>
<comment type="caution">
    <text evidence="1">The sequence shown here is derived from an EMBL/GenBank/DDBJ whole genome shotgun (WGS) entry which is preliminary data.</text>
</comment>
<evidence type="ECO:0000313" key="1">
    <source>
        <dbReference type="EMBL" id="KAJ7082040.1"/>
    </source>
</evidence>
<organism evidence="1 2">
    <name type="scientific">Mycena belliarum</name>
    <dbReference type="NCBI Taxonomy" id="1033014"/>
    <lineage>
        <taxon>Eukaryota</taxon>
        <taxon>Fungi</taxon>
        <taxon>Dikarya</taxon>
        <taxon>Basidiomycota</taxon>
        <taxon>Agaricomycotina</taxon>
        <taxon>Agaricomycetes</taxon>
        <taxon>Agaricomycetidae</taxon>
        <taxon>Agaricales</taxon>
        <taxon>Marasmiineae</taxon>
        <taxon>Mycenaceae</taxon>
        <taxon>Mycena</taxon>
    </lineage>
</organism>
<gene>
    <name evidence="1" type="ORF">B0H15DRAFT_443551</name>
</gene>
<sequence length="122" mass="13756">MRLAYPLLFFFFPSARPPAVLFSRSCVCASLNARYSNRIRDAQLLGPFTMGRRPPCFAGLEEREHTWSASHRPAGCLGVRRPSYDSGWRCRAQEGFRCVLKVLLPDPAEKASLRATRGIRSP</sequence>
<protein>
    <submittedName>
        <fullName evidence="1">Uncharacterized protein</fullName>
    </submittedName>
</protein>
<dbReference type="EMBL" id="JARJCN010000047">
    <property type="protein sequence ID" value="KAJ7082040.1"/>
    <property type="molecule type" value="Genomic_DNA"/>
</dbReference>
<accession>A0AAD6XR78</accession>
<proteinExistence type="predicted"/>
<dbReference type="Proteomes" id="UP001222325">
    <property type="component" value="Unassembled WGS sequence"/>
</dbReference>
<dbReference type="AlphaFoldDB" id="A0AAD6XR78"/>
<reference evidence="1" key="1">
    <citation type="submission" date="2023-03" db="EMBL/GenBank/DDBJ databases">
        <title>Massive genome expansion in bonnet fungi (Mycena s.s.) driven by repeated elements and novel gene families across ecological guilds.</title>
        <authorList>
            <consortium name="Lawrence Berkeley National Laboratory"/>
            <person name="Harder C.B."/>
            <person name="Miyauchi S."/>
            <person name="Viragh M."/>
            <person name="Kuo A."/>
            <person name="Thoen E."/>
            <person name="Andreopoulos B."/>
            <person name="Lu D."/>
            <person name="Skrede I."/>
            <person name="Drula E."/>
            <person name="Henrissat B."/>
            <person name="Morin E."/>
            <person name="Kohler A."/>
            <person name="Barry K."/>
            <person name="LaButti K."/>
            <person name="Morin E."/>
            <person name="Salamov A."/>
            <person name="Lipzen A."/>
            <person name="Mereny Z."/>
            <person name="Hegedus B."/>
            <person name="Baldrian P."/>
            <person name="Stursova M."/>
            <person name="Weitz H."/>
            <person name="Taylor A."/>
            <person name="Grigoriev I.V."/>
            <person name="Nagy L.G."/>
            <person name="Martin F."/>
            <person name="Kauserud H."/>
        </authorList>
    </citation>
    <scope>NUCLEOTIDE SEQUENCE</scope>
    <source>
        <strain evidence="1">CBHHK173m</strain>
    </source>
</reference>